<dbReference type="AlphaFoldDB" id="A0A0F9K4D6"/>
<evidence type="ECO:0000256" key="4">
    <source>
        <dbReference type="ARBA" id="ARBA00022989"/>
    </source>
</evidence>
<evidence type="ECO:0000256" key="3">
    <source>
        <dbReference type="ARBA" id="ARBA00022692"/>
    </source>
</evidence>
<evidence type="ECO:0000256" key="1">
    <source>
        <dbReference type="ARBA" id="ARBA00004323"/>
    </source>
</evidence>
<reference evidence="8" key="1">
    <citation type="journal article" date="2015" name="Nature">
        <title>Complex archaea that bridge the gap between prokaryotes and eukaryotes.</title>
        <authorList>
            <person name="Spang A."/>
            <person name="Saw J.H."/>
            <person name="Jorgensen S.L."/>
            <person name="Zaremba-Niedzwiedzka K."/>
            <person name="Martijn J."/>
            <person name="Lind A.E."/>
            <person name="van Eijk R."/>
            <person name="Schleper C."/>
            <person name="Guy L."/>
            <person name="Ettema T.J."/>
        </authorList>
    </citation>
    <scope>NUCLEOTIDE SEQUENCE</scope>
</reference>
<dbReference type="GO" id="GO:0008146">
    <property type="term" value="F:sulfotransferase activity"/>
    <property type="evidence" value="ECO:0007669"/>
    <property type="project" value="InterPro"/>
</dbReference>
<keyword evidence="4" id="KW-1133">Transmembrane helix</keyword>
<protein>
    <recommendedName>
        <fullName evidence="9">Sulfotransferase domain-containing protein</fullName>
    </recommendedName>
</protein>
<dbReference type="Gene3D" id="3.40.50.300">
    <property type="entry name" value="P-loop containing nucleotide triphosphate hydrolases"/>
    <property type="match status" value="1"/>
</dbReference>
<keyword evidence="6" id="KW-0472">Membrane</keyword>
<dbReference type="InterPro" id="IPR018011">
    <property type="entry name" value="Carb_sulfotrans_8-10"/>
</dbReference>
<dbReference type="InterPro" id="IPR027417">
    <property type="entry name" value="P-loop_NTPase"/>
</dbReference>
<dbReference type="EMBL" id="LAZR01008717">
    <property type="protein sequence ID" value="KKM76969.1"/>
    <property type="molecule type" value="Genomic_DNA"/>
</dbReference>
<gene>
    <name evidence="8" type="ORF">LCGC14_1374780</name>
</gene>
<accession>A0A0F9K4D6</accession>
<keyword evidence="3" id="KW-0812">Transmembrane</keyword>
<evidence type="ECO:0000256" key="5">
    <source>
        <dbReference type="ARBA" id="ARBA00023034"/>
    </source>
</evidence>
<evidence type="ECO:0000256" key="7">
    <source>
        <dbReference type="ARBA" id="ARBA00023180"/>
    </source>
</evidence>
<dbReference type="GO" id="GO:0016051">
    <property type="term" value="P:carbohydrate biosynthetic process"/>
    <property type="evidence" value="ECO:0007669"/>
    <property type="project" value="InterPro"/>
</dbReference>
<comment type="caution">
    <text evidence="8">The sequence shown here is derived from an EMBL/GenBank/DDBJ whole genome shotgun (WGS) entry which is preliminary data.</text>
</comment>
<keyword evidence="5" id="KW-0333">Golgi apparatus</keyword>
<evidence type="ECO:0008006" key="9">
    <source>
        <dbReference type="Google" id="ProtNLM"/>
    </source>
</evidence>
<dbReference type="SUPFAM" id="SSF52540">
    <property type="entry name" value="P-loop containing nucleoside triphosphate hydrolases"/>
    <property type="match status" value="1"/>
</dbReference>
<name>A0A0F9K4D6_9ZZZZ</name>
<evidence type="ECO:0000256" key="6">
    <source>
        <dbReference type="ARBA" id="ARBA00023136"/>
    </source>
</evidence>
<sequence length="196" mass="23554">MMFPHSNISNLIYSFEKYKVVYFRVPKVASTSIIISLGGIYELRKCDNDKYDKSYFKFAFVRNPFDRLASCFRHVIQKGAMQNIQNHPKLYKEMPFDEFVDVIMDIDVKNMDIHFRPQYTFIPEKPDFVGKFENLQEDYNKVCEKIGIKNKENLLHKNKTDKTIFKDYYIKKIIKKVVKLYKKDFESFKYDKTINL</sequence>
<keyword evidence="2" id="KW-0808">Transferase</keyword>
<proteinExistence type="predicted"/>
<keyword evidence="7" id="KW-0325">Glycoprotein</keyword>
<organism evidence="8">
    <name type="scientific">marine sediment metagenome</name>
    <dbReference type="NCBI Taxonomy" id="412755"/>
    <lineage>
        <taxon>unclassified sequences</taxon>
        <taxon>metagenomes</taxon>
        <taxon>ecological metagenomes</taxon>
    </lineage>
</organism>
<evidence type="ECO:0000313" key="8">
    <source>
        <dbReference type="EMBL" id="KKM76969.1"/>
    </source>
</evidence>
<evidence type="ECO:0000256" key="2">
    <source>
        <dbReference type="ARBA" id="ARBA00022679"/>
    </source>
</evidence>
<dbReference type="PANTHER" id="PTHR12137">
    <property type="entry name" value="CARBOHYDRATE SULFOTRANSFERASE"/>
    <property type="match status" value="1"/>
</dbReference>
<dbReference type="Pfam" id="PF03567">
    <property type="entry name" value="Sulfotransfer_2"/>
    <property type="match status" value="1"/>
</dbReference>
<dbReference type="PANTHER" id="PTHR12137:SF54">
    <property type="entry name" value="CARBOHYDRATE SULFOTRANSFERASE"/>
    <property type="match status" value="1"/>
</dbReference>
<dbReference type="GO" id="GO:0000139">
    <property type="term" value="C:Golgi membrane"/>
    <property type="evidence" value="ECO:0007669"/>
    <property type="project" value="UniProtKB-SubCell"/>
</dbReference>
<comment type="subcellular location">
    <subcellularLocation>
        <location evidence="1">Golgi apparatus membrane</location>
        <topology evidence="1">Single-pass type II membrane protein</topology>
    </subcellularLocation>
</comment>
<dbReference type="InterPro" id="IPR005331">
    <property type="entry name" value="Sulfotransferase"/>
</dbReference>